<dbReference type="EMBL" id="CP001322">
    <property type="protein sequence ID" value="ACL05984.1"/>
    <property type="molecule type" value="Genomic_DNA"/>
</dbReference>
<keyword evidence="2" id="KW-0808">Transferase</keyword>
<evidence type="ECO:0000256" key="1">
    <source>
        <dbReference type="ARBA" id="ARBA00022603"/>
    </source>
</evidence>
<dbReference type="KEGG" id="dal:Dalk_4304"/>
<dbReference type="Gene3D" id="3.40.50.150">
    <property type="entry name" value="Vaccinia Virus protein VP39"/>
    <property type="match status" value="1"/>
</dbReference>
<reference evidence="3 4" key="1">
    <citation type="journal article" date="2012" name="Environ. Microbiol.">
        <title>The genome sequence of Desulfatibacillum alkenivorans AK-01: a blueprint for anaerobic alkane oxidation.</title>
        <authorList>
            <person name="Callaghan A.V."/>
            <person name="Morris B.E."/>
            <person name="Pereira I.A."/>
            <person name="McInerney M.J."/>
            <person name="Austin R.N."/>
            <person name="Groves J.T."/>
            <person name="Kukor J.J."/>
            <person name="Suflita J.M."/>
            <person name="Young L.Y."/>
            <person name="Zylstra G.J."/>
            <person name="Wawrik B."/>
        </authorList>
    </citation>
    <scope>NUCLEOTIDE SEQUENCE [LARGE SCALE GENOMIC DNA]</scope>
    <source>
        <strain evidence="3 4">AK-01</strain>
    </source>
</reference>
<dbReference type="AlphaFoldDB" id="B8FME6"/>
<dbReference type="eggNOG" id="COG2264">
    <property type="taxonomic scope" value="Bacteria"/>
</dbReference>
<protein>
    <submittedName>
        <fullName evidence="3">Ribosomal L11 methyltransferase</fullName>
    </submittedName>
</protein>
<dbReference type="InterPro" id="IPR029063">
    <property type="entry name" value="SAM-dependent_MTases_sf"/>
</dbReference>
<dbReference type="SUPFAM" id="SSF53335">
    <property type="entry name" value="S-adenosyl-L-methionine-dependent methyltransferases"/>
    <property type="match status" value="1"/>
</dbReference>
<dbReference type="InterPro" id="IPR050078">
    <property type="entry name" value="Ribosomal_L11_MeTrfase_PrmA"/>
</dbReference>
<evidence type="ECO:0000313" key="3">
    <source>
        <dbReference type="EMBL" id="ACL05984.1"/>
    </source>
</evidence>
<dbReference type="PANTHER" id="PTHR43648">
    <property type="entry name" value="ELECTRON TRANSFER FLAVOPROTEIN BETA SUBUNIT LYSINE METHYLTRANSFERASE"/>
    <property type="match status" value="1"/>
</dbReference>
<evidence type="ECO:0000313" key="4">
    <source>
        <dbReference type="Proteomes" id="UP000000739"/>
    </source>
</evidence>
<sequence length="283" mass="31319">MKAIQTTSQGMSEWIMERVARSMRIPQPELEKDATVAGASWTRREIRKTVRALMEQGRLMYTYELGTSFLEENFSGASRLGFKIIAVPPGQIYRGSDEDVPLVMKQGASFGSGRHPTTRMAVKAIEQVLSPDNPLRPQGSVLDAGTGTGVLALSALKLGMENALCTDIDPCALFETRENALLNGLENRVRVEDIPIPEIPGRYSLILANLRFPTLVEAMPVFTQTLIEPGWLIVSGIQVAEAGDMELEAKKHGFVSRNLMTEQKWACMIFLQENHKELTNGEV</sequence>
<name>B8FME6_DESAL</name>
<keyword evidence="1 3" id="KW-0489">Methyltransferase</keyword>
<evidence type="ECO:0000256" key="2">
    <source>
        <dbReference type="ARBA" id="ARBA00022679"/>
    </source>
</evidence>
<gene>
    <name evidence="3" type="ordered locus">Dalk_4304</name>
</gene>
<dbReference type="GO" id="GO:0032259">
    <property type="term" value="P:methylation"/>
    <property type="evidence" value="ECO:0007669"/>
    <property type="project" value="UniProtKB-KW"/>
</dbReference>
<dbReference type="Pfam" id="PF06325">
    <property type="entry name" value="PrmA"/>
    <property type="match status" value="1"/>
</dbReference>
<dbReference type="GO" id="GO:0008276">
    <property type="term" value="F:protein methyltransferase activity"/>
    <property type="evidence" value="ECO:0007669"/>
    <property type="project" value="TreeGrafter"/>
</dbReference>
<dbReference type="CDD" id="cd02440">
    <property type="entry name" value="AdoMet_MTases"/>
    <property type="match status" value="1"/>
</dbReference>
<dbReference type="RefSeq" id="WP_015949030.1">
    <property type="nucleotide sequence ID" value="NC_011768.1"/>
</dbReference>
<organism evidence="3 4">
    <name type="scientific">Desulfatibacillum aliphaticivorans</name>
    <dbReference type="NCBI Taxonomy" id="218208"/>
    <lineage>
        <taxon>Bacteria</taxon>
        <taxon>Pseudomonadati</taxon>
        <taxon>Thermodesulfobacteriota</taxon>
        <taxon>Desulfobacteria</taxon>
        <taxon>Desulfobacterales</taxon>
        <taxon>Desulfatibacillaceae</taxon>
        <taxon>Desulfatibacillum</taxon>
    </lineage>
</organism>
<dbReference type="HOGENOM" id="CLU_989457_0_0_7"/>
<dbReference type="PANTHER" id="PTHR43648:SF1">
    <property type="entry name" value="ELECTRON TRANSFER FLAVOPROTEIN BETA SUBUNIT LYSINE METHYLTRANSFERASE"/>
    <property type="match status" value="1"/>
</dbReference>
<accession>B8FME6</accession>
<proteinExistence type="predicted"/>
<dbReference type="Proteomes" id="UP000000739">
    <property type="component" value="Chromosome"/>
</dbReference>
<keyword evidence="4" id="KW-1185">Reference proteome</keyword>